<feature type="compositionally biased region" description="Basic and acidic residues" evidence="1">
    <location>
        <begin position="647"/>
        <end position="661"/>
    </location>
</feature>
<evidence type="ECO:0000256" key="1">
    <source>
        <dbReference type="SAM" id="MobiDB-lite"/>
    </source>
</evidence>
<comment type="caution">
    <text evidence="2">The sequence shown here is derived from an EMBL/GenBank/DDBJ whole genome shotgun (WGS) entry which is preliminary data.</text>
</comment>
<dbReference type="AlphaFoldDB" id="A0ABD3QA99"/>
<feature type="compositionally biased region" description="Basic and acidic residues" evidence="1">
    <location>
        <begin position="103"/>
        <end position="120"/>
    </location>
</feature>
<dbReference type="Proteomes" id="UP001516023">
    <property type="component" value="Unassembled WGS sequence"/>
</dbReference>
<feature type="compositionally biased region" description="Low complexity" evidence="1">
    <location>
        <begin position="589"/>
        <end position="602"/>
    </location>
</feature>
<feature type="region of interest" description="Disordered" evidence="1">
    <location>
        <begin position="66"/>
        <end position="131"/>
    </location>
</feature>
<protein>
    <submittedName>
        <fullName evidence="2">Uncharacterized protein</fullName>
    </submittedName>
</protein>
<keyword evidence="3" id="KW-1185">Reference proteome</keyword>
<feature type="region of interest" description="Disordered" evidence="1">
    <location>
        <begin position="589"/>
        <end position="665"/>
    </location>
</feature>
<organism evidence="2 3">
    <name type="scientific">Cyclotella cryptica</name>
    <dbReference type="NCBI Taxonomy" id="29204"/>
    <lineage>
        <taxon>Eukaryota</taxon>
        <taxon>Sar</taxon>
        <taxon>Stramenopiles</taxon>
        <taxon>Ochrophyta</taxon>
        <taxon>Bacillariophyta</taxon>
        <taxon>Coscinodiscophyceae</taxon>
        <taxon>Thalassiosirophycidae</taxon>
        <taxon>Stephanodiscales</taxon>
        <taxon>Stephanodiscaceae</taxon>
        <taxon>Cyclotella</taxon>
    </lineage>
</organism>
<dbReference type="EMBL" id="JABMIG020000061">
    <property type="protein sequence ID" value="KAL3796681.1"/>
    <property type="molecule type" value="Genomic_DNA"/>
</dbReference>
<name>A0ABD3QA99_9STRA</name>
<gene>
    <name evidence="2" type="ORF">HJC23_009981</name>
</gene>
<reference evidence="2 3" key="1">
    <citation type="journal article" date="2020" name="G3 (Bethesda)">
        <title>Improved Reference Genome for Cyclotella cryptica CCMP332, a Model for Cell Wall Morphogenesis, Salinity Adaptation, and Lipid Production in Diatoms (Bacillariophyta).</title>
        <authorList>
            <person name="Roberts W.R."/>
            <person name="Downey K.M."/>
            <person name="Ruck E.C."/>
            <person name="Traller J.C."/>
            <person name="Alverson A.J."/>
        </authorList>
    </citation>
    <scope>NUCLEOTIDE SEQUENCE [LARGE SCALE GENOMIC DNA]</scope>
    <source>
        <strain evidence="2 3">CCMP332</strain>
    </source>
</reference>
<evidence type="ECO:0000313" key="3">
    <source>
        <dbReference type="Proteomes" id="UP001516023"/>
    </source>
</evidence>
<evidence type="ECO:0000313" key="2">
    <source>
        <dbReference type="EMBL" id="KAL3796681.1"/>
    </source>
</evidence>
<sequence length="730" mass="79589">MSPNADRNAEIWSTRLQREILALESSDDESRKMELLPPFITVVGHTLNIEGGIAKIEFRIDVELGDDGHMDGGDATGKAERKEGGVSGDADGKPVGEGVNADEDTKMEAEKTDTETKEPPEPIAADDEDQNDKVAVECPPETQADQHVILVLDASMYWKPSDGSTQHEKKHPSFYPFQKPLAVLKSGSHHFSGGSTISNGDEVDIDLDWTPSIHLSDAVTNVALKIRECIKRGEPLHPSPKEEEDDDDDEGLLTKALIREAREAKESLLETKKAVGAIFSSFSSGIAAKSSSLGSSLAAKSQTMRGTFSSAMGESLSAFVDGGGAKLDDTAVEEKEDETQENQARGGMPAIGEEIDLSENPWNQCIGMYSCKAIRRPAFVEAAMAEAAEKKKSQETTTSPAFATAGSMFSRFAQSAKSVMEETFLMITEEYVVEFKSNRLNIGSGTVTFSINIDKMAKLKFRREESLSLFFKEATDDPLVYMCLDSALAVQDIQNVLKRHGVKGKHTNAATQRAVQMALNMVALIQQKEAELLDNPNVDRVNEIMDLYRQAAEKFEQAGDPRHAEVMLHMKRFLNQSFTTSILDGSFVKTSSPVSKKSASSVDEAAPAAVPQGEILEQPSYNLSNDDDDDDESPMPVVSTTSSTGSDEIKTPTKPEPEKLNETFQDVDDIIEEAKRDMEEIGMGNDDIFNILNSPPSKSSNVDGDNDDAFAELDAMLSDADKELNDLLNS</sequence>
<proteinExistence type="predicted"/>
<accession>A0ABD3QA99</accession>
<feature type="compositionally biased region" description="Basic and acidic residues" evidence="1">
    <location>
        <begin position="66"/>
        <end position="94"/>
    </location>
</feature>